<dbReference type="VEuPathDB" id="FungiDB:An01g06570"/>
<dbReference type="PANTHER" id="PTHR35179">
    <property type="entry name" value="PROTEIN CBG02620"/>
    <property type="match status" value="1"/>
</dbReference>
<reference evidence="4" key="1">
    <citation type="journal article" date="2016" name="Genome Announc.">
        <title>Draft genome sequence of Aspergillus niger strain An76.</title>
        <authorList>
            <person name="Gong W."/>
            <person name="Cheng Z."/>
            <person name="Zhang H."/>
            <person name="Liu L."/>
            <person name="Gao P."/>
            <person name="Wang L."/>
        </authorList>
    </citation>
    <scope>NUCLEOTIDE SEQUENCE [LARGE SCALE GENOMIC DNA]</scope>
    <source>
        <strain evidence="4">An76</strain>
    </source>
</reference>
<dbReference type="Proteomes" id="UP000068243">
    <property type="component" value="Unassembled WGS sequence"/>
</dbReference>
<evidence type="ECO:0000256" key="1">
    <source>
        <dbReference type="SAM" id="Coils"/>
    </source>
</evidence>
<dbReference type="OMA" id="LWFSQTP"/>
<dbReference type="OrthoDB" id="5393654at2759"/>
<evidence type="ECO:0000313" key="4">
    <source>
        <dbReference type="Proteomes" id="UP000068243"/>
    </source>
</evidence>
<gene>
    <name evidence="3" type="ORF">ABL_00410</name>
</gene>
<dbReference type="EMBL" id="BCMY01000001">
    <property type="protein sequence ID" value="GAQ33898.1"/>
    <property type="molecule type" value="Genomic_DNA"/>
</dbReference>
<accession>A0A100I3B0</accession>
<feature type="region of interest" description="Disordered" evidence="2">
    <location>
        <begin position="49"/>
        <end position="95"/>
    </location>
</feature>
<protein>
    <submittedName>
        <fullName evidence="3">Unnamed protein product</fullName>
    </submittedName>
</protein>
<evidence type="ECO:0000313" key="3">
    <source>
        <dbReference type="EMBL" id="GAQ33898.1"/>
    </source>
</evidence>
<feature type="compositionally biased region" description="Polar residues" evidence="2">
    <location>
        <begin position="61"/>
        <end position="78"/>
    </location>
</feature>
<feature type="coiled-coil region" evidence="1">
    <location>
        <begin position="328"/>
        <end position="355"/>
    </location>
</feature>
<sequence>MPKAPLLKGLLLPIGEIPLDSIHPDPNISCTKKDLKTITSYNLLPKKEKSMVVPGRPHSPHPQSTSTLIPSIPQTTTNTEKKNQGTPSIYKPPTTPTHILPDSGKYILDPNSLIFPNCSLEPLLRAITTTTTTTGKPKVNLTTTDLISDRRNLRLLLGFVSSSKKPFRIDVEVINTTVLLSLWTSSKTNFVGQFQGYGHSFEKASTWNPRYVRGSIIHNRAVRYTLGGIHILLRYEVDACMPGKPPPAHTSTSTTPTNTNHQSPTGIRVINSGTLVHPNRIIEIKTGPVSKRLDNSKNLEQMWFSHTPILCTGQYQPDGTFLPARAQNMEKEGRLEQWERDNEEKIRKLVRVLEMVFEVVRGVPHRCALVHDGDGVLRVYQVDENAKGGLGRGVPRDLRALWDVDVK</sequence>
<keyword evidence="1" id="KW-0175">Coiled coil</keyword>
<evidence type="ECO:0000256" key="2">
    <source>
        <dbReference type="SAM" id="MobiDB-lite"/>
    </source>
</evidence>
<name>A0A100I3B0_ASPNG</name>
<dbReference type="AlphaFoldDB" id="A0A100I3B0"/>
<proteinExistence type="predicted"/>
<feature type="region of interest" description="Disordered" evidence="2">
    <location>
        <begin position="244"/>
        <end position="265"/>
    </location>
</feature>
<dbReference type="PANTHER" id="PTHR35179:SF2">
    <property type="entry name" value="START DOMAIN-CONTAINING PROTEIN"/>
    <property type="match status" value="1"/>
</dbReference>
<dbReference type="VEuPathDB" id="FungiDB:ATCC64974_18080"/>
<organism evidence="3 4">
    <name type="scientific">Aspergillus niger</name>
    <dbReference type="NCBI Taxonomy" id="5061"/>
    <lineage>
        <taxon>Eukaryota</taxon>
        <taxon>Fungi</taxon>
        <taxon>Dikarya</taxon>
        <taxon>Ascomycota</taxon>
        <taxon>Pezizomycotina</taxon>
        <taxon>Eurotiomycetes</taxon>
        <taxon>Eurotiomycetidae</taxon>
        <taxon>Eurotiales</taxon>
        <taxon>Aspergillaceae</taxon>
        <taxon>Aspergillus</taxon>
        <taxon>Aspergillus subgen. Circumdati</taxon>
    </lineage>
</organism>
<comment type="caution">
    <text evidence="3">The sequence shown here is derived from an EMBL/GenBank/DDBJ whole genome shotgun (WGS) entry which is preliminary data.</text>
</comment>
<dbReference type="VEuPathDB" id="FungiDB:M747DRAFT_373751"/>
<feature type="compositionally biased region" description="Low complexity" evidence="2">
    <location>
        <begin position="249"/>
        <end position="265"/>
    </location>
</feature>
<dbReference type="VEuPathDB" id="FungiDB:ASPNIDRAFT2_1182099"/>